<reference evidence="1" key="1">
    <citation type="submission" date="2019-04" db="EMBL/GenBank/DDBJ databases">
        <authorList>
            <consortium name="Science for Life Laboratories"/>
        </authorList>
    </citation>
    <scope>NUCLEOTIDE SEQUENCE</scope>
    <source>
        <strain evidence="1">MBLW1</strain>
    </source>
</reference>
<gene>
    <name evidence="1" type="ORF">GMBLW1_40750</name>
</gene>
<dbReference type="EMBL" id="LR586016">
    <property type="protein sequence ID" value="VIP05118.1"/>
    <property type="molecule type" value="Genomic_DNA"/>
</dbReference>
<sequence length="87" mass="9464">MAWSGNYEALRQYLRDFTNIGGDPAYDTHGILMLLLALADNLRASPAAVADLPELAETITPEHAAFLEKLSRWAAEARHTEPGDAAV</sequence>
<proteinExistence type="predicted"/>
<accession>A0A6C2YTQ4</accession>
<protein>
    <submittedName>
        <fullName evidence="1">Uncharacterized protein</fullName>
    </submittedName>
</protein>
<evidence type="ECO:0000313" key="2">
    <source>
        <dbReference type="Proteomes" id="UP000464378"/>
    </source>
</evidence>
<name>A0A6C2YTQ4_9BACT</name>
<evidence type="ECO:0000313" key="1">
    <source>
        <dbReference type="EMBL" id="VIP05118.1"/>
    </source>
</evidence>
<dbReference type="EMBL" id="LR593887">
    <property type="protein sequence ID" value="VTS07592.1"/>
    <property type="molecule type" value="Genomic_DNA"/>
</dbReference>
<dbReference type="InParanoid" id="A0A6C2YTQ4"/>
<dbReference type="AlphaFoldDB" id="A0A6C2YTQ4"/>
<dbReference type="KEGG" id="tim:GMBLW1_40750"/>
<dbReference type="Proteomes" id="UP000464378">
    <property type="component" value="Chromosome"/>
</dbReference>
<organism evidence="1">
    <name type="scientific">Tuwongella immobilis</name>
    <dbReference type="NCBI Taxonomy" id="692036"/>
    <lineage>
        <taxon>Bacteria</taxon>
        <taxon>Pseudomonadati</taxon>
        <taxon>Planctomycetota</taxon>
        <taxon>Planctomycetia</taxon>
        <taxon>Gemmatales</taxon>
        <taxon>Gemmataceae</taxon>
        <taxon>Tuwongella</taxon>
    </lineage>
</organism>
<keyword evidence="2" id="KW-1185">Reference proteome</keyword>